<feature type="transmembrane region" description="Helical" evidence="1">
    <location>
        <begin position="55"/>
        <end position="84"/>
    </location>
</feature>
<dbReference type="Pfam" id="PF01569">
    <property type="entry name" value="PAP2"/>
    <property type="match status" value="1"/>
</dbReference>
<dbReference type="OrthoDB" id="9789113at2"/>
<evidence type="ECO:0000256" key="1">
    <source>
        <dbReference type="SAM" id="Phobius"/>
    </source>
</evidence>
<dbReference type="Proteomes" id="UP000199516">
    <property type="component" value="Unassembled WGS sequence"/>
</dbReference>
<dbReference type="STRING" id="930128.SAMN05192532_101284"/>
<proteinExistence type="predicted"/>
<feature type="transmembrane region" description="Helical" evidence="1">
    <location>
        <begin position="161"/>
        <end position="182"/>
    </location>
</feature>
<feature type="transmembrane region" description="Helical" evidence="1">
    <location>
        <begin position="12"/>
        <end position="35"/>
    </location>
</feature>
<keyword evidence="4" id="KW-1185">Reference proteome</keyword>
<dbReference type="SUPFAM" id="SSF48317">
    <property type="entry name" value="Acid phosphatase/Vanadium-dependent haloperoxidase"/>
    <property type="match status" value="1"/>
</dbReference>
<keyword evidence="1" id="KW-0812">Transmembrane</keyword>
<feature type="transmembrane region" description="Helical" evidence="1">
    <location>
        <begin position="188"/>
        <end position="209"/>
    </location>
</feature>
<dbReference type="RefSeq" id="WP_091656394.1">
    <property type="nucleotide sequence ID" value="NZ_FONT01000001.1"/>
</dbReference>
<feature type="transmembrane region" description="Helical" evidence="1">
    <location>
        <begin position="91"/>
        <end position="111"/>
    </location>
</feature>
<organism evidence="3 4">
    <name type="scientific">Alteribacillus iranensis</name>
    <dbReference type="NCBI Taxonomy" id="930128"/>
    <lineage>
        <taxon>Bacteria</taxon>
        <taxon>Bacillati</taxon>
        <taxon>Bacillota</taxon>
        <taxon>Bacilli</taxon>
        <taxon>Bacillales</taxon>
        <taxon>Bacillaceae</taxon>
        <taxon>Alteribacillus</taxon>
    </lineage>
</organism>
<accession>A0A1I1ZNK3</accession>
<sequence>MDKENENIPWILILWTLGCSTLFFVMLVVADTPFVTQIDYFIASYIPSYQYEWGIAFFSFITSLASVNFTSFMTAFVSALLLLFGKVKQGLLVIATVGGGGLLNYIVKSIYERERPDISRVIEVSGYSFPSGHAMNAMLLYGVLMILFLHFSSANTLLQVAVVLISVFLIVAIGISRIFLGVHYPSDVTAGFLCGGAWLGLMHILLRLYERNKQMIGKAQKM</sequence>
<keyword evidence="1" id="KW-1133">Transmembrane helix</keyword>
<keyword evidence="1" id="KW-0472">Membrane</keyword>
<dbReference type="InterPro" id="IPR000326">
    <property type="entry name" value="PAP2/HPO"/>
</dbReference>
<dbReference type="Gene3D" id="1.20.144.10">
    <property type="entry name" value="Phosphatidic acid phosphatase type 2/haloperoxidase"/>
    <property type="match status" value="2"/>
</dbReference>
<dbReference type="SMART" id="SM00014">
    <property type="entry name" value="acidPPc"/>
    <property type="match status" value="1"/>
</dbReference>
<dbReference type="EMBL" id="FONT01000001">
    <property type="protein sequence ID" value="SFE31940.1"/>
    <property type="molecule type" value="Genomic_DNA"/>
</dbReference>
<dbReference type="PANTHER" id="PTHR14969:SF13">
    <property type="entry name" value="AT30094P"/>
    <property type="match status" value="1"/>
</dbReference>
<evidence type="ECO:0000313" key="4">
    <source>
        <dbReference type="Proteomes" id="UP000199516"/>
    </source>
</evidence>
<reference evidence="3 4" key="1">
    <citation type="submission" date="2016-10" db="EMBL/GenBank/DDBJ databases">
        <authorList>
            <person name="de Groot N.N."/>
        </authorList>
    </citation>
    <scope>NUCLEOTIDE SEQUENCE [LARGE SCALE GENOMIC DNA]</scope>
    <source>
        <strain evidence="3 4">DSM 23995</strain>
    </source>
</reference>
<feature type="transmembrane region" description="Helical" evidence="1">
    <location>
        <begin position="131"/>
        <end position="149"/>
    </location>
</feature>
<dbReference type="InterPro" id="IPR036938">
    <property type="entry name" value="PAP2/HPO_sf"/>
</dbReference>
<evidence type="ECO:0000259" key="2">
    <source>
        <dbReference type="SMART" id="SM00014"/>
    </source>
</evidence>
<dbReference type="PROSITE" id="PS51257">
    <property type="entry name" value="PROKAR_LIPOPROTEIN"/>
    <property type="match status" value="1"/>
</dbReference>
<gene>
    <name evidence="3" type="ORF">SAMN05192532_101284</name>
</gene>
<dbReference type="PANTHER" id="PTHR14969">
    <property type="entry name" value="SPHINGOSINE-1-PHOSPHATE PHOSPHOHYDROLASE"/>
    <property type="match status" value="1"/>
</dbReference>
<feature type="domain" description="Phosphatidic acid phosphatase type 2/haloperoxidase" evidence="2">
    <location>
        <begin position="89"/>
        <end position="203"/>
    </location>
</feature>
<evidence type="ECO:0000313" key="3">
    <source>
        <dbReference type="EMBL" id="SFE31940.1"/>
    </source>
</evidence>
<dbReference type="AlphaFoldDB" id="A0A1I1ZNK3"/>
<name>A0A1I1ZNK3_9BACI</name>
<dbReference type="CDD" id="cd03392">
    <property type="entry name" value="PAP2_like_2"/>
    <property type="match status" value="1"/>
</dbReference>
<protein>
    <submittedName>
        <fullName evidence="3">Undecaprenyl-diphosphatase</fullName>
    </submittedName>
</protein>